<evidence type="ECO:0000256" key="5">
    <source>
        <dbReference type="ARBA" id="ARBA00022723"/>
    </source>
</evidence>
<sequence length="385" mass="40805">MKIEGEWLSRSETQDVLSALASDGHAALVVGGCVRNSILNMPVTDVDIATDATPETVVSLAGWAGLKAVPTGIEHGTVTIVANGIPHEVTTFRRDVETFGRHATVAFSTDVSEDAARRDFTMNALYATALGEVVDPLNGLPDLLARRVRFVGDPEARIAEDYLRILRFFRFHAWYADPEAGIDAEGLAACARYCAEIETLSRERIGAEMRKLLSAPDPSVAVSAMAQAGVLAQVLPGSDPRALRVLVHLEKNDPPRWLRRLAVLGGDDLPERLRLSRAEAGALAALKDGLTSGAGPLELGYRYGFDTGSDIVLAQAAMSGSAPAPDWADSIVTGSTAKFPVSAADLMPALTGPALGARLAELEQLWIASGFRLSRGELLGGSQAV</sequence>
<proteinExistence type="inferred from homology"/>
<evidence type="ECO:0000256" key="1">
    <source>
        <dbReference type="ARBA" id="ARBA00001946"/>
    </source>
</evidence>
<protein>
    <submittedName>
        <fullName evidence="11">CCA tRNA nucleotidyltransferase</fullName>
    </submittedName>
</protein>
<dbReference type="CDD" id="cd05398">
    <property type="entry name" value="NT_ClassII-CCAase"/>
    <property type="match status" value="1"/>
</dbReference>
<keyword evidence="5" id="KW-0479">Metal-binding</keyword>
<evidence type="ECO:0000259" key="10">
    <source>
        <dbReference type="Pfam" id="PF12627"/>
    </source>
</evidence>
<dbReference type="Gene3D" id="3.30.460.10">
    <property type="entry name" value="Beta Polymerase, domain 2"/>
    <property type="match status" value="1"/>
</dbReference>
<keyword evidence="8" id="KW-0694">RNA-binding</keyword>
<keyword evidence="3" id="KW-0819">tRNA processing</keyword>
<evidence type="ECO:0000256" key="3">
    <source>
        <dbReference type="ARBA" id="ARBA00022694"/>
    </source>
</evidence>
<evidence type="ECO:0000259" key="9">
    <source>
        <dbReference type="Pfam" id="PF01743"/>
    </source>
</evidence>
<evidence type="ECO:0000313" key="11">
    <source>
        <dbReference type="EMBL" id="PZQ97723.1"/>
    </source>
</evidence>
<dbReference type="SUPFAM" id="SSF81301">
    <property type="entry name" value="Nucleotidyltransferase"/>
    <property type="match status" value="1"/>
</dbReference>
<feature type="domain" description="Poly A polymerase head" evidence="9">
    <location>
        <begin position="28"/>
        <end position="149"/>
    </location>
</feature>
<dbReference type="GO" id="GO:0000166">
    <property type="term" value="F:nucleotide binding"/>
    <property type="evidence" value="ECO:0007669"/>
    <property type="project" value="UniProtKB-KW"/>
</dbReference>
<keyword evidence="6" id="KW-0547">Nucleotide-binding</keyword>
<evidence type="ECO:0000256" key="8">
    <source>
        <dbReference type="RuleBase" id="RU003953"/>
    </source>
</evidence>
<dbReference type="SUPFAM" id="SSF81891">
    <property type="entry name" value="Poly A polymerase C-terminal region-like"/>
    <property type="match status" value="1"/>
</dbReference>
<comment type="similarity">
    <text evidence="8">Belongs to the tRNA nucleotidyltransferase/poly(A) polymerase family.</text>
</comment>
<evidence type="ECO:0000313" key="12">
    <source>
        <dbReference type="Proteomes" id="UP000248975"/>
    </source>
</evidence>
<dbReference type="Proteomes" id="UP000248975">
    <property type="component" value="Unassembled WGS sequence"/>
</dbReference>
<keyword evidence="7" id="KW-0460">Magnesium</keyword>
<dbReference type="InterPro" id="IPR050264">
    <property type="entry name" value="Bact_CCA-adding_enz_type3_sf"/>
</dbReference>
<dbReference type="PANTHER" id="PTHR46173">
    <property type="entry name" value="CCA TRNA NUCLEOTIDYLTRANSFERASE 1, MITOCHONDRIAL"/>
    <property type="match status" value="1"/>
</dbReference>
<dbReference type="Pfam" id="PF01743">
    <property type="entry name" value="PolyA_pol"/>
    <property type="match status" value="1"/>
</dbReference>
<name>A0A2W5U305_CERSP</name>
<dbReference type="Pfam" id="PF12627">
    <property type="entry name" value="PolyA_pol_RNAbd"/>
    <property type="match status" value="1"/>
</dbReference>
<accession>A0A2W5U305</accession>
<evidence type="ECO:0000256" key="6">
    <source>
        <dbReference type="ARBA" id="ARBA00022741"/>
    </source>
</evidence>
<keyword evidence="4" id="KW-0548">Nucleotidyltransferase</keyword>
<dbReference type="GO" id="GO:0008033">
    <property type="term" value="P:tRNA processing"/>
    <property type="evidence" value="ECO:0007669"/>
    <property type="project" value="UniProtKB-KW"/>
</dbReference>
<dbReference type="EMBL" id="QFQS01000002">
    <property type="protein sequence ID" value="PZQ97723.1"/>
    <property type="molecule type" value="Genomic_DNA"/>
</dbReference>
<comment type="cofactor">
    <cofactor evidence="1">
        <name>Mg(2+)</name>
        <dbReference type="ChEBI" id="CHEBI:18420"/>
    </cofactor>
</comment>
<dbReference type="InterPro" id="IPR043519">
    <property type="entry name" value="NT_sf"/>
</dbReference>
<dbReference type="GO" id="GO:0000049">
    <property type="term" value="F:tRNA binding"/>
    <property type="evidence" value="ECO:0007669"/>
    <property type="project" value="TreeGrafter"/>
</dbReference>
<dbReference type="Gene3D" id="1.10.3090.10">
    <property type="entry name" value="cca-adding enzyme, domain 2"/>
    <property type="match status" value="1"/>
</dbReference>
<dbReference type="InterPro" id="IPR032828">
    <property type="entry name" value="PolyA_RNA-bd"/>
</dbReference>
<evidence type="ECO:0000256" key="7">
    <source>
        <dbReference type="ARBA" id="ARBA00022842"/>
    </source>
</evidence>
<dbReference type="GO" id="GO:0016779">
    <property type="term" value="F:nucleotidyltransferase activity"/>
    <property type="evidence" value="ECO:0007669"/>
    <property type="project" value="UniProtKB-KW"/>
</dbReference>
<organism evidence="11 12">
    <name type="scientific">Cereibacter sphaeroides</name>
    <name type="common">Rhodobacter sphaeroides</name>
    <dbReference type="NCBI Taxonomy" id="1063"/>
    <lineage>
        <taxon>Bacteria</taxon>
        <taxon>Pseudomonadati</taxon>
        <taxon>Pseudomonadota</taxon>
        <taxon>Alphaproteobacteria</taxon>
        <taxon>Rhodobacterales</taxon>
        <taxon>Paracoccaceae</taxon>
        <taxon>Cereibacter</taxon>
    </lineage>
</organism>
<reference evidence="11 12" key="1">
    <citation type="submission" date="2017-08" db="EMBL/GenBank/DDBJ databases">
        <title>Infants hospitalized years apart are colonized by the same room-sourced microbial strains.</title>
        <authorList>
            <person name="Brooks B."/>
            <person name="Olm M.R."/>
            <person name="Firek B.A."/>
            <person name="Baker R."/>
            <person name="Thomas B.C."/>
            <person name="Morowitz M.J."/>
            <person name="Banfield J.F."/>
        </authorList>
    </citation>
    <scope>NUCLEOTIDE SEQUENCE [LARGE SCALE GENOMIC DNA]</scope>
    <source>
        <strain evidence="11">S2_003_000_R2_11</strain>
    </source>
</reference>
<gene>
    <name evidence="11" type="ORF">DI533_11175</name>
</gene>
<dbReference type="AlphaFoldDB" id="A0A2W5U305"/>
<feature type="domain" description="tRNA nucleotidyltransferase/poly(A) polymerase RNA and SrmB- binding" evidence="10">
    <location>
        <begin position="182"/>
        <end position="238"/>
    </location>
</feature>
<dbReference type="PANTHER" id="PTHR46173:SF1">
    <property type="entry name" value="CCA TRNA NUCLEOTIDYLTRANSFERASE 1, MITOCHONDRIAL"/>
    <property type="match status" value="1"/>
</dbReference>
<comment type="caution">
    <text evidence="11">The sequence shown here is derived from an EMBL/GenBank/DDBJ whole genome shotgun (WGS) entry which is preliminary data.</text>
</comment>
<keyword evidence="2 8" id="KW-0808">Transferase</keyword>
<evidence type="ECO:0000256" key="4">
    <source>
        <dbReference type="ARBA" id="ARBA00022695"/>
    </source>
</evidence>
<evidence type="ECO:0000256" key="2">
    <source>
        <dbReference type="ARBA" id="ARBA00022679"/>
    </source>
</evidence>
<dbReference type="GO" id="GO:0046872">
    <property type="term" value="F:metal ion binding"/>
    <property type="evidence" value="ECO:0007669"/>
    <property type="project" value="UniProtKB-KW"/>
</dbReference>
<dbReference type="InterPro" id="IPR002646">
    <property type="entry name" value="PolA_pol_head_dom"/>
</dbReference>